<feature type="transmembrane region" description="Helical" evidence="8">
    <location>
        <begin position="501"/>
        <end position="523"/>
    </location>
</feature>
<proteinExistence type="predicted"/>
<evidence type="ECO:0000256" key="8">
    <source>
        <dbReference type="SAM" id="Phobius"/>
    </source>
</evidence>
<feature type="transmembrane region" description="Helical" evidence="8">
    <location>
        <begin position="138"/>
        <end position="160"/>
    </location>
</feature>
<protein>
    <recommendedName>
        <fullName evidence="11">Lipid II flippase MurJ</fullName>
    </recommendedName>
</protein>
<feature type="transmembrane region" description="Helical" evidence="8">
    <location>
        <begin position="389"/>
        <end position="412"/>
    </location>
</feature>
<feature type="transmembrane region" description="Helical" evidence="8">
    <location>
        <begin position="94"/>
        <end position="118"/>
    </location>
</feature>
<reference evidence="9 10" key="1">
    <citation type="journal article" date="2016" name="Nat. Commun.">
        <title>Thousands of microbial genomes shed light on interconnected biogeochemical processes in an aquifer system.</title>
        <authorList>
            <person name="Anantharaman K."/>
            <person name="Brown C.T."/>
            <person name="Hug L.A."/>
            <person name="Sharon I."/>
            <person name="Castelle C.J."/>
            <person name="Probst A.J."/>
            <person name="Thomas B.C."/>
            <person name="Singh A."/>
            <person name="Wilkins M.J."/>
            <person name="Karaoz U."/>
            <person name="Brodie E.L."/>
            <person name="Williams K.H."/>
            <person name="Hubbard S.S."/>
            <person name="Banfield J.F."/>
        </authorList>
    </citation>
    <scope>NUCLEOTIDE SEQUENCE [LARGE SCALE GENOMIC DNA]</scope>
</reference>
<keyword evidence="2" id="KW-1003">Cell membrane</keyword>
<dbReference type="GO" id="GO:0009252">
    <property type="term" value="P:peptidoglycan biosynthetic process"/>
    <property type="evidence" value="ECO:0007669"/>
    <property type="project" value="UniProtKB-KW"/>
</dbReference>
<evidence type="ECO:0000256" key="4">
    <source>
        <dbReference type="ARBA" id="ARBA00022960"/>
    </source>
</evidence>
<evidence type="ECO:0008006" key="11">
    <source>
        <dbReference type="Google" id="ProtNLM"/>
    </source>
</evidence>
<feature type="transmembrane region" description="Helical" evidence="8">
    <location>
        <begin position="282"/>
        <end position="301"/>
    </location>
</feature>
<feature type="transmembrane region" description="Helical" evidence="8">
    <location>
        <begin position="321"/>
        <end position="343"/>
    </location>
</feature>
<gene>
    <name evidence="9" type="ORF">A2591_03495</name>
</gene>
<feature type="transmembrane region" description="Helical" evidence="8">
    <location>
        <begin position="167"/>
        <end position="189"/>
    </location>
</feature>
<keyword evidence="3 8" id="KW-0812">Transmembrane</keyword>
<keyword evidence="5" id="KW-0573">Peptidoglycan synthesis</keyword>
<dbReference type="EMBL" id="MHUZ01000009">
    <property type="protein sequence ID" value="OHA86095.1"/>
    <property type="molecule type" value="Genomic_DNA"/>
</dbReference>
<dbReference type="PRINTS" id="PR01806">
    <property type="entry name" value="VIRFACTRMVIN"/>
</dbReference>
<dbReference type="GO" id="GO:0015648">
    <property type="term" value="F:lipid-linked peptidoglycan transporter activity"/>
    <property type="evidence" value="ECO:0007669"/>
    <property type="project" value="TreeGrafter"/>
</dbReference>
<sequence length="555" mass="60138">MVERIFSLFQKEWHRLTDAAILLALFALLSQLLALVRDRIFAHQFGAGETLDLYYAAFRIPDLLFALVASFVSAAVIIPLFVDRAERSPEEAQVFFGRVLAVFSATLSIMAFGVALALPLLLDRFFPSIALESRDEFLVLSRILLLSPILLGISSILGSVAQAHRKFLVYALSPVLYNVGIILGVLFLYPVWGVVGLGMGVVLGALLHMAVNIPAIAALPPRFLWRGTVHDIKSVIVLSLPRTLGLSLGQITLFVLIAWAALLHEGSVTVFTFAFNLQSVPLSIIGVSFSVAAFPTLARFYAEKNTTAFLDHMMGAARQIIFWSLPAVVLAIVLRAQVVRTILGSGAFTWDDTRLTAAAFALFAVSLAVQSLILLFVRAYYAAGNTKTPLWASGIGAVTTIGATIILLPLFAEESMIRSTLETLLRVSDVAGTEVLALPLAYTIGVFLQGWILLGLFRRDFGAYGALRRTIAQSALAALMAGGVAYAVLDGMSRAISLDTFWGVFLQGLVAGVLGIITAALTLKALKSREYEEVARSIHARFWKEKVIAPSPEEL</sequence>
<dbReference type="PANTHER" id="PTHR47019">
    <property type="entry name" value="LIPID II FLIPPASE MURJ"/>
    <property type="match status" value="1"/>
</dbReference>
<dbReference type="Pfam" id="PF03023">
    <property type="entry name" value="MurJ"/>
    <property type="match status" value="1"/>
</dbReference>
<feature type="transmembrane region" description="Helical" evidence="8">
    <location>
        <begin position="470"/>
        <end position="489"/>
    </location>
</feature>
<evidence type="ECO:0000256" key="3">
    <source>
        <dbReference type="ARBA" id="ARBA00022692"/>
    </source>
</evidence>
<dbReference type="STRING" id="1802730.A2591_03495"/>
<comment type="subcellular location">
    <subcellularLocation>
        <location evidence="1">Cell membrane</location>
        <topology evidence="1">Multi-pass membrane protein</topology>
    </subcellularLocation>
</comment>
<dbReference type="GO" id="GO:0008360">
    <property type="term" value="P:regulation of cell shape"/>
    <property type="evidence" value="ECO:0007669"/>
    <property type="project" value="UniProtKB-KW"/>
</dbReference>
<dbReference type="InterPro" id="IPR004268">
    <property type="entry name" value="MurJ"/>
</dbReference>
<keyword evidence="4" id="KW-0133">Cell shape</keyword>
<accession>A0A1G2SM01</accession>
<evidence type="ECO:0000256" key="7">
    <source>
        <dbReference type="ARBA" id="ARBA00023136"/>
    </source>
</evidence>
<dbReference type="Proteomes" id="UP000178168">
    <property type="component" value="Unassembled WGS sequence"/>
</dbReference>
<dbReference type="GO" id="GO:0034204">
    <property type="term" value="P:lipid translocation"/>
    <property type="evidence" value="ECO:0007669"/>
    <property type="project" value="TreeGrafter"/>
</dbReference>
<keyword evidence="7 8" id="KW-0472">Membrane</keyword>
<organism evidence="9 10">
    <name type="scientific">Candidatus Yonathbacteria bacterium RIFOXYD1_FULL_52_36</name>
    <dbReference type="NCBI Taxonomy" id="1802730"/>
    <lineage>
        <taxon>Bacteria</taxon>
        <taxon>Candidatus Yonathiibacteriota</taxon>
    </lineage>
</organism>
<dbReference type="InterPro" id="IPR051050">
    <property type="entry name" value="Lipid_II_flippase_MurJ/MviN"/>
</dbReference>
<evidence type="ECO:0000313" key="9">
    <source>
        <dbReference type="EMBL" id="OHA86095.1"/>
    </source>
</evidence>
<feature type="transmembrane region" description="Helical" evidence="8">
    <location>
        <begin position="240"/>
        <end position="262"/>
    </location>
</feature>
<feature type="transmembrane region" description="Helical" evidence="8">
    <location>
        <begin position="355"/>
        <end position="377"/>
    </location>
</feature>
<feature type="transmembrane region" description="Helical" evidence="8">
    <location>
        <begin position="436"/>
        <end position="458"/>
    </location>
</feature>
<name>A0A1G2SM01_9BACT</name>
<feature type="transmembrane region" description="Helical" evidence="8">
    <location>
        <begin position="58"/>
        <end position="82"/>
    </location>
</feature>
<dbReference type="PANTHER" id="PTHR47019:SF1">
    <property type="entry name" value="LIPID II FLIPPASE MURJ"/>
    <property type="match status" value="1"/>
</dbReference>
<feature type="transmembrane region" description="Helical" evidence="8">
    <location>
        <begin position="195"/>
        <end position="219"/>
    </location>
</feature>
<evidence type="ECO:0000313" key="10">
    <source>
        <dbReference type="Proteomes" id="UP000178168"/>
    </source>
</evidence>
<evidence type="ECO:0000256" key="1">
    <source>
        <dbReference type="ARBA" id="ARBA00004651"/>
    </source>
</evidence>
<keyword evidence="6 8" id="KW-1133">Transmembrane helix</keyword>
<evidence type="ECO:0000256" key="6">
    <source>
        <dbReference type="ARBA" id="ARBA00022989"/>
    </source>
</evidence>
<comment type="caution">
    <text evidence="9">The sequence shown here is derived from an EMBL/GenBank/DDBJ whole genome shotgun (WGS) entry which is preliminary data.</text>
</comment>
<dbReference type="GO" id="GO:0005886">
    <property type="term" value="C:plasma membrane"/>
    <property type="evidence" value="ECO:0007669"/>
    <property type="project" value="UniProtKB-SubCell"/>
</dbReference>
<evidence type="ECO:0000256" key="5">
    <source>
        <dbReference type="ARBA" id="ARBA00022984"/>
    </source>
</evidence>
<evidence type="ECO:0000256" key="2">
    <source>
        <dbReference type="ARBA" id="ARBA00022475"/>
    </source>
</evidence>
<dbReference type="AlphaFoldDB" id="A0A1G2SM01"/>